<dbReference type="Gene3D" id="1.10.4080.10">
    <property type="entry name" value="ADP-ribosylation/Crystallin J1"/>
    <property type="match status" value="1"/>
</dbReference>
<dbReference type="InterPro" id="IPR036705">
    <property type="entry name" value="Ribosyl_crysJ1_sf"/>
</dbReference>
<name>A0ABN1YDH2_9ACTN</name>
<dbReference type="EMBL" id="BAAAKJ010000299">
    <property type="protein sequence ID" value="GAA1405760.1"/>
    <property type="molecule type" value="Genomic_DNA"/>
</dbReference>
<reference evidence="1 2" key="1">
    <citation type="journal article" date="2019" name="Int. J. Syst. Evol. Microbiol.">
        <title>The Global Catalogue of Microorganisms (GCM) 10K type strain sequencing project: providing services to taxonomists for standard genome sequencing and annotation.</title>
        <authorList>
            <consortium name="The Broad Institute Genomics Platform"/>
            <consortium name="The Broad Institute Genome Sequencing Center for Infectious Disease"/>
            <person name="Wu L."/>
            <person name="Ma J."/>
        </authorList>
    </citation>
    <scope>NUCLEOTIDE SEQUENCE [LARGE SCALE GENOMIC DNA]</scope>
    <source>
        <strain evidence="1 2">JCM 12393</strain>
    </source>
</reference>
<dbReference type="SUPFAM" id="SSF101478">
    <property type="entry name" value="ADP-ribosylglycohydrolase"/>
    <property type="match status" value="1"/>
</dbReference>
<dbReference type="RefSeq" id="WP_344340766.1">
    <property type="nucleotide sequence ID" value="NZ_BAAAKJ010000299.1"/>
</dbReference>
<dbReference type="PANTHER" id="PTHR16222">
    <property type="entry name" value="ADP-RIBOSYLGLYCOHYDROLASE"/>
    <property type="match status" value="1"/>
</dbReference>
<keyword evidence="2" id="KW-1185">Reference proteome</keyword>
<dbReference type="InterPro" id="IPR005502">
    <property type="entry name" value="Ribosyl_crysJ1"/>
</dbReference>
<proteinExistence type="predicted"/>
<gene>
    <name evidence="1" type="ORF">GCM10009639_52980</name>
</gene>
<sequence length="371" mass="39171">MPLWSRAQQQDFRSRVRGCLLGGAVGDALGAGVEFESLEKIRAVHGPLGVTGYVPAYGRLGAVTDDTQMVLFTLDGLIRAHIRRDTGSWHPPTDVHRAYLRWAATQRDWGPDERRADLGWLGREEWLYAQRAPGQACLSGLSGPDAERLGTLETPKNPHSKGCGTVMRAAPFGLLTTWEPGLVFQLAVECSVLTHGHPTGYLSAGALAVIVQTAARGGTLEEGVHLALALLSERPAHEETTAALRAALDAVRAGEPSAERVEALGEGWVAEEALAIGLYCALVAHDVRSGLLLAVNHSGDSDSTGAICGNLLGVLHGDTALPPGLVAGLEGRGVLLELADDFVLELMHGPELHGADTPEGAAWAARYPVLG</sequence>
<accession>A0ABN1YDH2</accession>
<dbReference type="Pfam" id="PF03747">
    <property type="entry name" value="ADP_ribosyl_GH"/>
    <property type="match status" value="1"/>
</dbReference>
<evidence type="ECO:0000313" key="2">
    <source>
        <dbReference type="Proteomes" id="UP001499863"/>
    </source>
</evidence>
<organism evidence="1 2">
    <name type="scientific">Kitasatospora putterlickiae</name>
    <dbReference type="NCBI Taxonomy" id="221725"/>
    <lineage>
        <taxon>Bacteria</taxon>
        <taxon>Bacillati</taxon>
        <taxon>Actinomycetota</taxon>
        <taxon>Actinomycetes</taxon>
        <taxon>Kitasatosporales</taxon>
        <taxon>Streptomycetaceae</taxon>
        <taxon>Kitasatospora</taxon>
    </lineage>
</organism>
<dbReference type="Proteomes" id="UP001499863">
    <property type="component" value="Unassembled WGS sequence"/>
</dbReference>
<dbReference type="PANTHER" id="PTHR16222:SF12">
    <property type="entry name" value="ADP-RIBOSYLGLYCOHYDROLASE-RELATED"/>
    <property type="match status" value="1"/>
</dbReference>
<protein>
    <submittedName>
        <fullName evidence="1">ADP-ribosylglycohydrolase family protein</fullName>
    </submittedName>
</protein>
<evidence type="ECO:0000313" key="1">
    <source>
        <dbReference type="EMBL" id="GAA1405760.1"/>
    </source>
</evidence>
<comment type="caution">
    <text evidence="1">The sequence shown here is derived from an EMBL/GenBank/DDBJ whole genome shotgun (WGS) entry which is preliminary data.</text>
</comment>
<dbReference type="InterPro" id="IPR050792">
    <property type="entry name" value="ADP-ribosylglycohydrolase"/>
</dbReference>